<sequence>MCAIHGCTWARILSGRPHLDRRTIRVINQSLWLKSLTARQRCLAGNTNALLFLRNNSPPVPTPNLEDQETVFVRPLAIDQLGMRDSVSVAGTLPSIAQWVTEVRKPPHHGKVQSLRDGIVYFYAKHVDDTFRLDDSFFFCVFREAYTNTLPTSGLQHENHFTCQFSLDGRFSSSRRLREIHSFANQFGFCERLTWNPAESPVCDVFRQLNIRLTETRGLRLPDESQEGQNRSYLELSRILADHPSFPSATRHTFSLLWNIGSSGALIDCWSVRRAWQLDCKRFINSRGEHHHHSTPH</sequence>
<keyword evidence="2" id="KW-1185">Reference proteome</keyword>
<proteinExistence type="predicted"/>
<organism evidence="1 2">
    <name type="scientific">Clonorchis sinensis</name>
    <name type="common">Chinese liver fluke</name>
    <dbReference type="NCBI Taxonomy" id="79923"/>
    <lineage>
        <taxon>Eukaryota</taxon>
        <taxon>Metazoa</taxon>
        <taxon>Spiralia</taxon>
        <taxon>Lophotrochozoa</taxon>
        <taxon>Platyhelminthes</taxon>
        <taxon>Trematoda</taxon>
        <taxon>Digenea</taxon>
        <taxon>Opisthorchiida</taxon>
        <taxon>Opisthorchiata</taxon>
        <taxon>Opisthorchiidae</taxon>
        <taxon>Clonorchis</taxon>
    </lineage>
</organism>
<dbReference type="STRING" id="79923.A0A3R7DNB9"/>
<name>A0A3R7DNB9_CLOSI</name>
<dbReference type="AlphaFoldDB" id="A0A3R7DNB9"/>
<dbReference type="InParanoid" id="A0A3R7DNB9"/>
<reference evidence="1 2" key="2">
    <citation type="journal article" date="2021" name="Genomics">
        <title>High-quality reference genome for Clonorchis sinensis.</title>
        <authorList>
            <person name="Young N.D."/>
            <person name="Stroehlein A.J."/>
            <person name="Kinkar L."/>
            <person name="Wang T."/>
            <person name="Sohn W.M."/>
            <person name="Chang B.C.H."/>
            <person name="Kaur P."/>
            <person name="Weisz D."/>
            <person name="Dudchenko O."/>
            <person name="Aiden E.L."/>
            <person name="Korhonen P.K."/>
            <person name="Gasser R.B."/>
        </authorList>
    </citation>
    <scope>NUCLEOTIDE SEQUENCE [LARGE SCALE GENOMIC DNA]</scope>
    <source>
        <strain evidence="1">Cs-k2</strain>
    </source>
</reference>
<evidence type="ECO:0000313" key="1">
    <source>
        <dbReference type="EMBL" id="KAG5441216.1"/>
    </source>
</evidence>
<gene>
    <name evidence="1" type="ORF">CSKR_102430</name>
</gene>
<dbReference type="Proteomes" id="UP000286415">
    <property type="component" value="Unassembled WGS sequence"/>
</dbReference>
<protein>
    <submittedName>
        <fullName evidence="1">Uncharacterized protein</fullName>
    </submittedName>
</protein>
<evidence type="ECO:0000313" key="2">
    <source>
        <dbReference type="Proteomes" id="UP000286415"/>
    </source>
</evidence>
<reference evidence="1 2" key="1">
    <citation type="journal article" date="2018" name="Biotechnol. Adv.">
        <title>Improved genomic resources and new bioinformatic workflow for the carcinogenic parasite Clonorchis sinensis: Biotechnological implications.</title>
        <authorList>
            <person name="Wang D."/>
            <person name="Korhonen P.K."/>
            <person name="Gasser R.B."/>
            <person name="Young N.D."/>
        </authorList>
    </citation>
    <scope>NUCLEOTIDE SEQUENCE [LARGE SCALE GENOMIC DNA]</scope>
    <source>
        <strain evidence="1">Cs-k2</strain>
    </source>
</reference>
<accession>A0A3R7DNB9</accession>
<dbReference type="EMBL" id="NIRI02000077">
    <property type="protein sequence ID" value="KAG5441216.1"/>
    <property type="molecule type" value="Genomic_DNA"/>
</dbReference>
<comment type="caution">
    <text evidence="1">The sequence shown here is derived from an EMBL/GenBank/DDBJ whole genome shotgun (WGS) entry which is preliminary data.</text>
</comment>